<evidence type="ECO:0000256" key="4">
    <source>
        <dbReference type="ARBA" id="ARBA00022898"/>
    </source>
</evidence>
<keyword evidence="4" id="KW-0663">Pyridoxal phosphate</keyword>
<name>A0ABS4EEW2_9FIRM</name>
<dbReference type="InterPro" id="IPR050859">
    <property type="entry name" value="Class-I_PLP-dep_aminotransf"/>
</dbReference>
<evidence type="ECO:0000256" key="3">
    <source>
        <dbReference type="ARBA" id="ARBA00022679"/>
    </source>
</evidence>
<dbReference type="EC" id="2.6.1.-" evidence="6"/>
<dbReference type="Proteomes" id="UP000767291">
    <property type="component" value="Unassembled WGS sequence"/>
</dbReference>
<dbReference type="Gene3D" id="3.40.640.10">
    <property type="entry name" value="Type I PLP-dependent aspartate aminotransferase-like (Major domain)"/>
    <property type="match status" value="1"/>
</dbReference>
<dbReference type="Pfam" id="PF00155">
    <property type="entry name" value="Aminotran_1_2"/>
    <property type="match status" value="1"/>
</dbReference>
<dbReference type="PANTHER" id="PTHR42790">
    <property type="entry name" value="AMINOTRANSFERASE"/>
    <property type="match status" value="1"/>
</dbReference>
<evidence type="ECO:0000313" key="7">
    <source>
        <dbReference type="Proteomes" id="UP000767291"/>
    </source>
</evidence>
<comment type="caution">
    <text evidence="6">The sequence shown here is derived from an EMBL/GenBank/DDBJ whole genome shotgun (WGS) entry which is preliminary data.</text>
</comment>
<dbReference type="EMBL" id="JAGGJX010000009">
    <property type="protein sequence ID" value="MBP1856489.1"/>
    <property type="molecule type" value="Genomic_DNA"/>
</dbReference>
<dbReference type="InterPro" id="IPR004839">
    <property type="entry name" value="Aminotransferase_I/II_large"/>
</dbReference>
<organism evidence="6 7">
    <name type="scientific">Metaclostridioides mangenotii</name>
    <dbReference type="NCBI Taxonomy" id="1540"/>
    <lineage>
        <taxon>Bacteria</taxon>
        <taxon>Bacillati</taxon>
        <taxon>Bacillota</taxon>
        <taxon>Clostridia</taxon>
        <taxon>Peptostreptococcales</taxon>
        <taxon>Peptostreptococcaceae</taxon>
        <taxon>Metaclostridioides</taxon>
    </lineage>
</organism>
<dbReference type="CDD" id="cd00609">
    <property type="entry name" value="AAT_like"/>
    <property type="match status" value="1"/>
</dbReference>
<comment type="cofactor">
    <cofactor evidence="1">
        <name>pyridoxal 5'-phosphate</name>
        <dbReference type="ChEBI" id="CHEBI:597326"/>
    </cofactor>
</comment>
<sequence>MAVQFAKRMQGLKGSEIRELLKLTQQPQIISFAGGMPAPEMFPVEEMKKVSVAVLEENGRAAMQYTTTEGYEPLREKIAQRMNDKNQTNVDKDDILITSGSQQGLDFAGKVFIDEGDVILCESPSYIGAINAFKSYLPNFIDVPTDDGGMIMEELDKILATTDKVKMVYVIPDFQNPTGRTWSLERRKKFMEIINKYEIPVLEDNPYGDLRFEGESLPSLKALDTKGLVIFLGTFSKIFCPGYRLGWTCASEEILSKFNFAKQGADLQASTISQMEVSKFMDMYSLDEHVESIKEVYVKRRDVMLKTMQDEFPEGIKFTHPEGGLFTWVELPSHLNAREILLKCLEKNVAYVAGGGFFPNGGRENTFRLNYSNMPEDKIKIGIKSIGEVLKEAMQLAGATK</sequence>
<evidence type="ECO:0000256" key="2">
    <source>
        <dbReference type="ARBA" id="ARBA00022576"/>
    </source>
</evidence>
<feature type="domain" description="Aminotransferase class I/classII large" evidence="5">
    <location>
        <begin position="50"/>
        <end position="386"/>
    </location>
</feature>
<evidence type="ECO:0000313" key="6">
    <source>
        <dbReference type="EMBL" id="MBP1856489.1"/>
    </source>
</evidence>
<evidence type="ECO:0000259" key="5">
    <source>
        <dbReference type="Pfam" id="PF00155"/>
    </source>
</evidence>
<gene>
    <name evidence="6" type="ORF">J2Z43_002942</name>
</gene>
<evidence type="ECO:0000256" key="1">
    <source>
        <dbReference type="ARBA" id="ARBA00001933"/>
    </source>
</evidence>
<accession>A0ABS4EEW2</accession>
<dbReference type="Gene3D" id="3.90.1150.10">
    <property type="entry name" value="Aspartate Aminotransferase, domain 1"/>
    <property type="match status" value="1"/>
</dbReference>
<dbReference type="InterPro" id="IPR015421">
    <property type="entry name" value="PyrdxlP-dep_Trfase_major"/>
</dbReference>
<dbReference type="RefSeq" id="WP_209457772.1">
    <property type="nucleotide sequence ID" value="NZ_BAAACS010000006.1"/>
</dbReference>
<keyword evidence="7" id="KW-1185">Reference proteome</keyword>
<dbReference type="InterPro" id="IPR015424">
    <property type="entry name" value="PyrdxlP-dep_Trfase"/>
</dbReference>
<reference evidence="6 7" key="1">
    <citation type="submission" date="2021-03" db="EMBL/GenBank/DDBJ databases">
        <title>Genomic Encyclopedia of Type Strains, Phase IV (KMG-IV): sequencing the most valuable type-strain genomes for metagenomic binning, comparative biology and taxonomic classification.</title>
        <authorList>
            <person name="Goeker M."/>
        </authorList>
    </citation>
    <scope>NUCLEOTIDE SEQUENCE [LARGE SCALE GENOMIC DNA]</scope>
    <source>
        <strain evidence="6 7">DSM 1289</strain>
    </source>
</reference>
<proteinExistence type="predicted"/>
<dbReference type="PANTHER" id="PTHR42790:SF19">
    <property type="entry name" value="KYNURENINE_ALPHA-AMINOADIPATE AMINOTRANSFERASE, MITOCHONDRIAL"/>
    <property type="match status" value="1"/>
</dbReference>
<dbReference type="GO" id="GO:0008483">
    <property type="term" value="F:transaminase activity"/>
    <property type="evidence" value="ECO:0007669"/>
    <property type="project" value="UniProtKB-KW"/>
</dbReference>
<protein>
    <submittedName>
        <fullName evidence="6">2-aminoadipate transaminase</fullName>
        <ecNumber evidence="6">2.6.1.-</ecNumber>
    </submittedName>
</protein>
<dbReference type="SUPFAM" id="SSF53383">
    <property type="entry name" value="PLP-dependent transferases"/>
    <property type="match status" value="1"/>
</dbReference>
<keyword evidence="3 6" id="KW-0808">Transferase</keyword>
<dbReference type="InterPro" id="IPR015422">
    <property type="entry name" value="PyrdxlP-dep_Trfase_small"/>
</dbReference>
<keyword evidence="2 6" id="KW-0032">Aminotransferase</keyword>